<dbReference type="SUPFAM" id="SSF49785">
    <property type="entry name" value="Galactose-binding domain-like"/>
    <property type="match status" value="1"/>
</dbReference>
<feature type="domain" description="Fibronectin type-III" evidence="2">
    <location>
        <begin position="50"/>
        <end position="142"/>
    </location>
</feature>
<dbReference type="InterPro" id="IPR036116">
    <property type="entry name" value="FN3_sf"/>
</dbReference>
<dbReference type="SMART" id="SM00060">
    <property type="entry name" value="FN3"/>
    <property type="match status" value="1"/>
</dbReference>
<dbReference type="Pfam" id="PF00041">
    <property type="entry name" value="fn3"/>
    <property type="match status" value="1"/>
</dbReference>
<protein>
    <recommendedName>
        <fullName evidence="5">Fibronectin type III domain-containing protein</fullName>
    </recommendedName>
</protein>
<accession>A0A5C4TAW6</accession>
<proteinExistence type="predicted"/>
<dbReference type="InterPro" id="IPR012334">
    <property type="entry name" value="Pectin_lyas_fold"/>
</dbReference>
<gene>
    <name evidence="3" type="ORF">FE784_11565</name>
</gene>
<evidence type="ECO:0000259" key="1">
    <source>
        <dbReference type="PROSITE" id="PS50022"/>
    </source>
</evidence>
<dbReference type="InterPro" id="IPR006626">
    <property type="entry name" value="PbH1"/>
</dbReference>
<comment type="caution">
    <text evidence="3">The sequence shown here is derived from an EMBL/GenBank/DDBJ whole genome shotgun (WGS) entry which is preliminary data.</text>
</comment>
<dbReference type="InterPro" id="IPR008979">
    <property type="entry name" value="Galactose-bd-like_sf"/>
</dbReference>
<dbReference type="Gene3D" id="2.60.120.260">
    <property type="entry name" value="Galactose-binding domain-like"/>
    <property type="match status" value="1"/>
</dbReference>
<name>A0A5C4TAW6_9BACL</name>
<dbReference type="SUPFAM" id="SSF49265">
    <property type="entry name" value="Fibronectin type III"/>
    <property type="match status" value="1"/>
</dbReference>
<dbReference type="OrthoDB" id="52286at2"/>
<evidence type="ECO:0000259" key="2">
    <source>
        <dbReference type="PROSITE" id="PS50853"/>
    </source>
</evidence>
<dbReference type="Pfam" id="PF22633">
    <property type="entry name" value="F5_F8_type_C_2"/>
    <property type="match status" value="1"/>
</dbReference>
<dbReference type="CDD" id="cd00063">
    <property type="entry name" value="FN3"/>
    <property type="match status" value="1"/>
</dbReference>
<evidence type="ECO:0008006" key="5">
    <source>
        <dbReference type="Google" id="ProtNLM"/>
    </source>
</evidence>
<dbReference type="InterPro" id="IPR058094">
    <property type="entry name" value="Ig-like_OmpL47-like"/>
</dbReference>
<dbReference type="PROSITE" id="PS50022">
    <property type="entry name" value="FA58C_3"/>
    <property type="match status" value="1"/>
</dbReference>
<dbReference type="InterPro" id="IPR013783">
    <property type="entry name" value="Ig-like_fold"/>
</dbReference>
<dbReference type="Proteomes" id="UP000307943">
    <property type="component" value="Unassembled WGS sequence"/>
</dbReference>
<dbReference type="SUPFAM" id="SSF51126">
    <property type="entry name" value="Pectin lyase-like"/>
    <property type="match status" value="1"/>
</dbReference>
<dbReference type="SMART" id="SM00710">
    <property type="entry name" value="PbH1"/>
    <property type="match status" value="5"/>
</dbReference>
<evidence type="ECO:0000313" key="3">
    <source>
        <dbReference type="EMBL" id="TNJ66055.1"/>
    </source>
</evidence>
<dbReference type="EMBL" id="VDCQ01000013">
    <property type="protein sequence ID" value="TNJ66055.1"/>
    <property type="molecule type" value="Genomic_DNA"/>
</dbReference>
<organism evidence="3 4">
    <name type="scientific">Paenibacillus hemerocallicola</name>
    <dbReference type="NCBI Taxonomy" id="1172614"/>
    <lineage>
        <taxon>Bacteria</taxon>
        <taxon>Bacillati</taxon>
        <taxon>Bacillota</taxon>
        <taxon>Bacilli</taxon>
        <taxon>Bacillales</taxon>
        <taxon>Paenibacillaceae</taxon>
        <taxon>Paenibacillus</taxon>
    </lineage>
</organism>
<evidence type="ECO:0000313" key="4">
    <source>
        <dbReference type="Proteomes" id="UP000307943"/>
    </source>
</evidence>
<dbReference type="PROSITE" id="PS50853">
    <property type="entry name" value="FN3"/>
    <property type="match status" value="1"/>
</dbReference>
<feature type="domain" description="F5/8 type C" evidence="1">
    <location>
        <begin position="183"/>
        <end position="288"/>
    </location>
</feature>
<dbReference type="InterPro" id="IPR000421">
    <property type="entry name" value="FA58C"/>
</dbReference>
<reference evidence="3 4" key="1">
    <citation type="submission" date="2019-05" db="EMBL/GenBank/DDBJ databases">
        <title>We sequenced the genome of Paenibacillus hemerocallicola KCTC 33185 for further insight into its adaptation and study the phylogeny of Paenibacillus.</title>
        <authorList>
            <person name="Narsing Rao M.P."/>
        </authorList>
    </citation>
    <scope>NUCLEOTIDE SEQUENCE [LARGE SCALE GENOMIC DNA]</scope>
    <source>
        <strain evidence="3 4">KCTC 33185</strain>
    </source>
</reference>
<dbReference type="NCBIfam" id="NF047446">
    <property type="entry name" value="barrel_OmpL47"/>
    <property type="match status" value="1"/>
</dbReference>
<sequence length="971" mass="104798">MNEEEGVNVMGYRFTLIRAIGLKLLIVCLVALSVWPPSPASAEEAPVLAAPTNLAVVAKSDRAISLSWTASTSNYINEYEIREGSRTVAVVSRPTVQNALPTVYAFTGLEPSTAYSFTVIAKDGYGNASPPSAPLAVTTVPGSSPVNMALGHRVVATYQDGDRPAWKVTDGTVNTVSGVRNIWHSANANQPHWIMVDLERPRYAGKFVLKHMGITGASTDNNTRDYIVQGSNTAIQWSDLVTVTGNTYNVTEHPVSPGEAYRFYRVYITNPGLADFRARLSEFEIYSDPTRQDPAYTVPEEINVSADLVSLGLYGSNLAPNQPAVDARPYVEAAVNYANLVGLKRIVFDPGSYYFLSKAASDRHLDIVGAKDLTVDFGGSDLYFQYSHLIAIQLTDCVRTELRNAKIDYLNLPSTQVQVNNVNASGRTIGYTALPGWSSPASFNTPRSPYGDSGAIRMFVFRNGERVQEVGRLQATRTTTGTTITVVDDNKPWTREANLAAIQPGDTIVYTDRSGGHTIKVVGGEGTTLRHIEVYAAPVFAILFHKQRNSVVDDVYVRPRPGTERLMSSNADGIHMGGALDNNAVRNSYVRGTGDDGIAFNSTWLATVTGQTYTRTLTVQRYLNERFADGQPVAFMDGATGDLLGNAVVVQQNPAYNQQTSAAGESVTLTFDRDLPVVPAGSGMYSSAPVQRGSGALVKNNVVEETNLARGILFAGIVNGTIEGNTVRRTNMSGINVNQEYLLSTFKAAPASQITIKDNTIERSFLWGVPGTELVNGGAALLVNSYTPNGWSPGMPHRDIRVTGNTVNESGRTGIRMENVLGGEVTGNSIDRYALLTEQVFGIRGTAGDIERMQSEIRQPIVVRTSGGITVSSNTYAPAVTHTELTFTPAEPDGATGQYTVPVTISFTAAEPLPNVVRFEYSLDGGGTWLTYGEPLTFEQSGTYALSYRAVNSAGHTETPRTANFSLQLTP</sequence>
<dbReference type="Gene3D" id="2.60.40.10">
    <property type="entry name" value="Immunoglobulins"/>
    <property type="match status" value="1"/>
</dbReference>
<dbReference type="AlphaFoldDB" id="A0A5C4TAW6"/>
<keyword evidence="4" id="KW-1185">Reference proteome</keyword>
<dbReference type="Gene3D" id="2.160.20.10">
    <property type="entry name" value="Single-stranded right-handed beta-helix, Pectin lyase-like"/>
    <property type="match status" value="2"/>
</dbReference>
<dbReference type="InterPro" id="IPR011050">
    <property type="entry name" value="Pectin_lyase_fold/virulence"/>
</dbReference>
<dbReference type="InterPro" id="IPR003961">
    <property type="entry name" value="FN3_dom"/>
</dbReference>